<keyword evidence="2" id="KW-1185">Reference proteome</keyword>
<name>A0AAU9DIZ9_9BACT</name>
<dbReference type="Proteomes" id="UP001348817">
    <property type="component" value="Plasmid pFA12"/>
</dbReference>
<dbReference type="AlphaFoldDB" id="A0AAU9DIZ9"/>
<evidence type="ECO:0000313" key="1">
    <source>
        <dbReference type="EMBL" id="BDD13106.1"/>
    </source>
</evidence>
<accession>A0AAU9DIZ9</accession>
<protein>
    <submittedName>
        <fullName evidence="1">Uncharacterized protein</fullName>
    </submittedName>
</protein>
<proteinExistence type="predicted"/>
<reference evidence="1 2" key="1">
    <citation type="submission" date="2021-12" db="EMBL/GenBank/DDBJ databases">
        <title>Genome sequencing of bacteria with rrn-lacking chromosome and rrn-plasmid.</title>
        <authorList>
            <person name="Anda M."/>
            <person name="Iwasaki W."/>
        </authorList>
    </citation>
    <scope>NUCLEOTIDE SEQUENCE [LARGE SCALE GENOMIC DNA]</scope>
    <source>
        <strain evidence="1 2">DSM 100852</strain>
        <plasmid evidence="1 2">pFA12</plasmid>
    </source>
</reference>
<geneLocation type="plasmid" evidence="1 2">
    <name>pFA12</name>
</geneLocation>
<dbReference type="RefSeq" id="WP_338396310.1">
    <property type="nucleotide sequence ID" value="NZ_AP025326.1"/>
</dbReference>
<sequence>MPCLTREWSPLDNGPKLQYFNLTGHGEFAFSASAGASAFYGLLRGEAGLDLDIEYTRMLAEIPGTETLTYVSTIYNSLRYRSDDTATRNEREKAMKDAQKKRQELLADGETMPEAQKQEWDLLEKYWETYQEQRPLWKSEVWDAYKNEHKENLNELARKFFQPIFEAKTGAQWSHINLMTVDGEFMRKRAGFKTPDKLKEQLDQKYSIQEYKYTTIQHLEELILINQYKNHQKHAFDYYYYSN</sequence>
<keyword evidence="1" id="KW-0614">Plasmid</keyword>
<gene>
    <name evidence="1" type="ORF">FUAX_55380</name>
</gene>
<dbReference type="KEGG" id="fax:FUAX_55380"/>
<evidence type="ECO:0000313" key="2">
    <source>
        <dbReference type="Proteomes" id="UP001348817"/>
    </source>
</evidence>
<dbReference type="EMBL" id="AP025326">
    <property type="protein sequence ID" value="BDD13106.1"/>
    <property type="molecule type" value="Genomic_DNA"/>
</dbReference>
<organism evidence="1 2">
    <name type="scientific">Fulvitalea axinellae</name>
    <dbReference type="NCBI Taxonomy" id="1182444"/>
    <lineage>
        <taxon>Bacteria</taxon>
        <taxon>Pseudomonadati</taxon>
        <taxon>Bacteroidota</taxon>
        <taxon>Cytophagia</taxon>
        <taxon>Cytophagales</taxon>
        <taxon>Persicobacteraceae</taxon>
        <taxon>Fulvitalea</taxon>
    </lineage>
</organism>